<dbReference type="Pfam" id="PF05621">
    <property type="entry name" value="TniB"/>
    <property type="match status" value="1"/>
</dbReference>
<dbReference type="RefSeq" id="WP_157023905.1">
    <property type="nucleotide sequence ID" value="NZ_WQLV01000012.1"/>
</dbReference>
<dbReference type="InterPro" id="IPR027417">
    <property type="entry name" value="P-loop_NTPase"/>
</dbReference>
<keyword evidence="2" id="KW-1185">Reference proteome</keyword>
<proteinExistence type="predicted"/>
<sequence>MSTIHYPASSFDGRERESTVMIKVRNGTEDALAISNPTSHLPHQSEVLQVSSEALVDFNEMNSLAARLVRLEDYFERTETYHRFRTRVFSVLAQREARRREGRSELKGAVLIGPAGAGKSRIAAEIIKEHNALTAQAGDWEFGTRILSVVVPGRSTVKEALKAILQALGYPAKSRRDEDYLGKLVIEYLKECRIAAIHLDEVQDSGRYKTKDSVEVFLKVFRNMMQHKEWPVCLIMTATPEARHLVNLDEPLRRRLRPMEMRPLTFEDDGQTLRETLMRLFDDAGITDPGILALGEFIRILIHASVGRFGIAVEMAIEAIGECLGQGDSAVDMGHFADAYEMRMDCDEELNPFVAEHWSSIDTLKAMQRYEEERQVERRRPK</sequence>
<comment type="caution">
    <text evidence="1">The sequence shown here is derived from an EMBL/GenBank/DDBJ whole genome shotgun (WGS) entry which is preliminary data.</text>
</comment>
<dbReference type="AlphaFoldDB" id="A0A6L6WIK9"/>
<dbReference type="SUPFAM" id="SSF52540">
    <property type="entry name" value="P-loop containing nucleoside triphosphate hydrolases"/>
    <property type="match status" value="1"/>
</dbReference>
<organism evidence="1 2">
    <name type="scientific">Parasedimentitalea huanghaiensis</name>
    <dbReference type="NCBI Taxonomy" id="2682100"/>
    <lineage>
        <taxon>Bacteria</taxon>
        <taxon>Pseudomonadati</taxon>
        <taxon>Pseudomonadota</taxon>
        <taxon>Alphaproteobacteria</taxon>
        <taxon>Rhodobacterales</taxon>
        <taxon>Paracoccaceae</taxon>
        <taxon>Parasedimentitalea</taxon>
    </lineage>
</organism>
<name>A0A6L6WIK9_9RHOB</name>
<dbReference type="Proteomes" id="UP000478892">
    <property type="component" value="Unassembled WGS sequence"/>
</dbReference>
<gene>
    <name evidence="1" type="ORF">GO984_17550</name>
</gene>
<protein>
    <submittedName>
        <fullName evidence="1">AAA family ATPase</fullName>
    </submittedName>
</protein>
<dbReference type="EMBL" id="WQLV01000012">
    <property type="protein sequence ID" value="MVO17623.1"/>
    <property type="molecule type" value="Genomic_DNA"/>
</dbReference>
<dbReference type="Gene3D" id="3.40.50.300">
    <property type="entry name" value="P-loop containing nucleotide triphosphate hydrolases"/>
    <property type="match status" value="1"/>
</dbReference>
<evidence type="ECO:0000313" key="1">
    <source>
        <dbReference type="EMBL" id="MVO17623.1"/>
    </source>
</evidence>
<evidence type="ECO:0000313" key="2">
    <source>
        <dbReference type="Proteomes" id="UP000478892"/>
    </source>
</evidence>
<accession>A0A6L6WIK9</accession>
<reference evidence="1 2" key="1">
    <citation type="submission" date="2019-12" db="EMBL/GenBank/DDBJ databases">
        <authorList>
            <person name="Zhang Y.-J."/>
        </authorList>
    </citation>
    <scope>NUCLEOTIDE SEQUENCE [LARGE SCALE GENOMIC DNA]</scope>
    <source>
        <strain evidence="1 2">CY05</strain>
    </source>
</reference>
<dbReference type="InterPro" id="IPR008868">
    <property type="entry name" value="TniB"/>
</dbReference>